<feature type="compositionally biased region" description="Polar residues" evidence="1">
    <location>
        <begin position="1"/>
        <end position="15"/>
    </location>
</feature>
<evidence type="ECO:0000313" key="2">
    <source>
        <dbReference type="EMBL" id="KAG5397485.1"/>
    </source>
</evidence>
<name>A0ABQ7MFF1_BRACM</name>
<organism evidence="2 3">
    <name type="scientific">Brassica rapa subsp. trilocularis</name>
    <dbReference type="NCBI Taxonomy" id="1813537"/>
    <lineage>
        <taxon>Eukaryota</taxon>
        <taxon>Viridiplantae</taxon>
        <taxon>Streptophyta</taxon>
        <taxon>Embryophyta</taxon>
        <taxon>Tracheophyta</taxon>
        <taxon>Spermatophyta</taxon>
        <taxon>Magnoliopsida</taxon>
        <taxon>eudicotyledons</taxon>
        <taxon>Gunneridae</taxon>
        <taxon>Pentapetalae</taxon>
        <taxon>rosids</taxon>
        <taxon>malvids</taxon>
        <taxon>Brassicales</taxon>
        <taxon>Brassicaceae</taxon>
        <taxon>Brassiceae</taxon>
        <taxon>Brassica</taxon>
    </lineage>
</organism>
<dbReference type="EMBL" id="JADBGQ010000005">
    <property type="protein sequence ID" value="KAG5397485.1"/>
    <property type="molecule type" value="Genomic_DNA"/>
</dbReference>
<comment type="caution">
    <text evidence="2">The sequence shown here is derived from an EMBL/GenBank/DDBJ whole genome shotgun (WGS) entry which is preliminary data.</text>
</comment>
<gene>
    <name evidence="2" type="primary">A05g505070.1_BraROA</name>
    <name evidence="2" type="ORF">IGI04_019299</name>
</gene>
<feature type="compositionally biased region" description="Basic and acidic residues" evidence="1">
    <location>
        <begin position="18"/>
        <end position="30"/>
    </location>
</feature>
<reference evidence="2 3" key="1">
    <citation type="submission" date="2021-03" db="EMBL/GenBank/DDBJ databases">
        <authorList>
            <person name="King G.J."/>
            <person name="Bancroft I."/>
            <person name="Baten A."/>
            <person name="Bloomfield J."/>
            <person name="Borpatragohain P."/>
            <person name="He Z."/>
            <person name="Irish N."/>
            <person name="Irwin J."/>
            <person name="Liu K."/>
            <person name="Mauleon R.P."/>
            <person name="Moore J."/>
            <person name="Morris R."/>
            <person name="Ostergaard L."/>
            <person name="Wang B."/>
            <person name="Wells R."/>
        </authorList>
    </citation>
    <scope>NUCLEOTIDE SEQUENCE [LARGE SCALE GENOMIC DNA]</scope>
    <source>
        <strain evidence="2">R-o-18</strain>
        <tissue evidence="2">Leaf</tissue>
    </source>
</reference>
<accession>A0ABQ7MFF1</accession>
<dbReference type="Proteomes" id="UP000823674">
    <property type="component" value="Chromosome A05"/>
</dbReference>
<sequence>GWQSPAGTSLKQPQIATMKEKPSHHPEREIGSANSQLHQRFTVDTEGTRERARYHWKDLDPSFSDHLSDRQFDRIAIPSYLLRVMLVFVRGVGAVYVCDQSGDEANLINQMVSDRSKTGGYGYRTSRATFLLEGLKNFRSCCDRAIKGYSVLLRFFRTRGKGEGLFLMSRDYVSGRGSRDVWTSDAALVGGGSETSGLATQLVWGVGAETFAFDAALEGGGTETYCTSDAAYASCLFMLELNFHSGSSITQMRLTSRSDCYWAERGSVPALTRDGDLLGRGFDSAWLFCKLVGIAFGWGCDSLRCVILELRLGWQSPAGTSLKQPQIATMKEKPSHHPEREIGSANSQLHQRFTIDTEGTRERARYHWKDLDPSFSDHLSDRQFDRIAIPSYLLRVMLVFVRGVGAVYVCDQSGDEANLINQMVSDRSKTGGYGYRTSRATFLLEGLKNFRSCCDRAIKGYSVLLRFFRTRGKGEGLFLMSRDYVSGRGSRDVWTSDAALVGGGSETSGLATQLVWGVGAETFAFDAALEGGGTETYCTSDAAYASCLFMLELNFHSGSSITQMRLTSRSDCYWAGALGVLSL</sequence>
<proteinExistence type="predicted"/>
<evidence type="ECO:0000313" key="3">
    <source>
        <dbReference type="Proteomes" id="UP000823674"/>
    </source>
</evidence>
<feature type="region of interest" description="Disordered" evidence="1">
    <location>
        <begin position="1"/>
        <end position="40"/>
    </location>
</feature>
<protein>
    <recommendedName>
        <fullName evidence="4">SAC domain-containing protein</fullName>
    </recommendedName>
</protein>
<keyword evidence="3" id="KW-1185">Reference proteome</keyword>
<evidence type="ECO:0000256" key="1">
    <source>
        <dbReference type="SAM" id="MobiDB-lite"/>
    </source>
</evidence>
<evidence type="ECO:0008006" key="4">
    <source>
        <dbReference type="Google" id="ProtNLM"/>
    </source>
</evidence>
<feature type="non-terminal residue" evidence="2">
    <location>
        <position position="1"/>
    </location>
</feature>